<evidence type="ECO:0000259" key="5">
    <source>
        <dbReference type="PROSITE" id="PS50075"/>
    </source>
</evidence>
<dbReference type="InterPro" id="IPR006162">
    <property type="entry name" value="Ppantetheine_attach_site"/>
</dbReference>
<dbReference type="SUPFAM" id="SSF56801">
    <property type="entry name" value="Acetyl-CoA synthetase-like"/>
    <property type="match status" value="1"/>
</dbReference>
<dbReference type="SMART" id="SM00823">
    <property type="entry name" value="PKS_PP"/>
    <property type="match status" value="1"/>
</dbReference>
<proteinExistence type="inferred from homology"/>
<dbReference type="PROSITE" id="PS00012">
    <property type="entry name" value="PHOSPHOPANTETHEINE"/>
    <property type="match status" value="1"/>
</dbReference>
<feature type="compositionally biased region" description="Gly residues" evidence="4">
    <location>
        <begin position="1002"/>
        <end position="1012"/>
    </location>
</feature>
<feature type="compositionally biased region" description="Low complexity" evidence="4">
    <location>
        <begin position="153"/>
        <end position="170"/>
    </location>
</feature>
<evidence type="ECO:0000256" key="4">
    <source>
        <dbReference type="SAM" id="MobiDB-lite"/>
    </source>
</evidence>
<feature type="region of interest" description="Disordered" evidence="4">
    <location>
        <begin position="26"/>
        <end position="53"/>
    </location>
</feature>
<feature type="region of interest" description="Disordered" evidence="4">
    <location>
        <begin position="150"/>
        <end position="188"/>
    </location>
</feature>
<dbReference type="InterPro" id="IPR020845">
    <property type="entry name" value="AMP-binding_CS"/>
</dbReference>
<dbReference type="Gene3D" id="3.30.300.30">
    <property type="match status" value="1"/>
</dbReference>
<name>A0ABQ2R8X3_9ACTN</name>
<feature type="compositionally biased region" description="Basic and acidic residues" evidence="4">
    <location>
        <begin position="27"/>
        <end position="38"/>
    </location>
</feature>
<evidence type="ECO:0000256" key="1">
    <source>
        <dbReference type="ARBA" id="ARBA00006432"/>
    </source>
</evidence>
<evidence type="ECO:0000313" key="7">
    <source>
        <dbReference type="Proteomes" id="UP000611554"/>
    </source>
</evidence>
<keyword evidence="3" id="KW-0597">Phosphoprotein</keyword>
<dbReference type="InterPro" id="IPR020806">
    <property type="entry name" value="PKS_PP-bd"/>
</dbReference>
<dbReference type="SUPFAM" id="SSF47336">
    <property type="entry name" value="ACP-like"/>
    <property type="match status" value="1"/>
</dbReference>
<accession>A0ABQ2R8X3</accession>
<dbReference type="PROSITE" id="PS00455">
    <property type="entry name" value="AMP_BINDING"/>
    <property type="match status" value="1"/>
</dbReference>
<keyword evidence="2" id="KW-0596">Phosphopantetheine</keyword>
<organism evidence="6 7">
    <name type="scientific">Streptosporangium pseudovulgare</name>
    <dbReference type="NCBI Taxonomy" id="35765"/>
    <lineage>
        <taxon>Bacteria</taxon>
        <taxon>Bacillati</taxon>
        <taxon>Actinomycetota</taxon>
        <taxon>Actinomycetes</taxon>
        <taxon>Streptosporangiales</taxon>
        <taxon>Streptosporangiaceae</taxon>
        <taxon>Streptosporangium</taxon>
    </lineage>
</organism>
<dbReference type="SUPFAM" id="SSF51735">
    <property type="entry name" value="NAD(P)-binding Rossmann-fold domains"/>
    <property type="match status" value="2"/>
</dbReference>
<dbReference type="InterPro" id="IPR057326">
    <property type="entry name" value="KR_dom"/>
</dbReference>
<reference evidence="7" key="1">
    <citation type="journal article" date="2019" name="Int. J. Syst. Evol. Microbiol.">
        <title>The Global Catalogue of Microorganisms (GCM) 10K type strain sequencing project: providing services to taxonomists for standard genome sequencing and annotation.</title>
        <authorList>
            <consortium name="The Broad Institute Genomics Platform"/>
            <consortium name="The Broad Institute Genome Sequencing Center for Infectious Disease"/>
            <person name="Wu L."/>
            <person name="Ma J."/>
        </authorList>
    </citation>
    <scope>NUCLEOTIDE SEQUENCE [LARGE SCALE GENOMIC DNA]</scope>
    <source>
        <strain evidence="7">JCM 3115</strain>
    </source>
</reference>
<dbReference type="SMART" id="SM00822">
    <property type="entry name" value="PKS_KR"/>
    <property type="match status" value="1"/>
</dbReference>
<dbReference type="Pfam" id="PF08659">
    <property type="entry name" value="KR"/>
    <property type="match status" value="1"/>
</dbReference>
<dbReference type="Gene3D" id="1.10.1200.10">
    <property type="entry name" value="ACP-like"/>
    <property type="match status" value="1"/>
</dbReference>
<comment type="caution">
    <text evidence="6">The sequence shown here is derived from an EMBL/GenBank/DDBJ whole genome shotgun (WGS) entry which is preliminary data.</text>
</comment>
<comment type="similarity">
    <text evidence="1">Belongs to the ATP-dependent AMP-binding enzyme family.</text>
</comment>
<dbReference type="InterPro" id="IPR013968">
    <property type="entry name" value="PKS_KR"/>
</dbReference>
<keyword evidence="7" id="KW-1185">Reference proteome</keyword>
<feature type="domain" description="Carrier" evidence="5">
    <location>
        <begin position="1318"/>
        <end position="1392"/>
    </location>
</feature>
<dbReference type="Gene3D" id="3.40.50.720">
    <property type="entry name" value="NAD(P)-binding Rossmann-like Domain"/>
    <property type="match status" value="1"/>
</dbReference>
<gene>
    <name evidence="6" type="ORF">GCM10010140_57680</name>
</gene>
<dbReference type="PROSITE" id="PS50075">
    <property type="entry name" value="CARRIER"/>
    <property type="match status" value="1"/>
</dbReference>
<dbReference type="Proteomes" id="UP000611554">
    <property type="component" value="Unassembled WGS sequence"/>
</dbReference>
<dbReference type="InterPro" id="IPR009081">
    <property type="entry name" value="PP-bd_ACP"/>
</dbReference>
<dbReference type="RefSeq" id="WP_189249598.1">
    <property type="nucleotide sequence ID" value="NZ_BMQJ01000016.1"/>
</dbReference>
<dbReference type="Pfam" id="PF00501">
    <property type="entry name" value="AMP-binding"/>
    <property type="match status" value="1"/>
</dbReference>
<evidence type="ECO:0000256" key="3">
    <source>
        <dbReference type="ARBA" id="ARBA00022553"/>
    </source>
</evidence>
<dbReference type="InterPro" id="IPR000873">
    <property type="entry name" value="AMP-dep_synth/lig_dom"/>
</dbReference>
<dbReference type="InterPro" id="IPR036736">
    <property type="entry name" value="ACP-like_sf"/>
</dbReference>
<dbReference type="PANTHER" id="PTHR22754">
    <property type="entry name" value="DISCO-INTERACTING PROTEIN 2 DIP2 -RELATED"/>
    <property type="match status" value="1"/>
</dbReference>
<dbReference type="InterPro" id="IPR045851">
    <property type="entry name" value="AMP-bd_C_sf"/>
</dbReference>
<dbReference type="Gene3D" id="3.40.50.12780">
    <property type="entry name" value="N-terminal domain of ligase-like"/>
    <property type="match status" value="1"/>
</dbReference>
<evidence type="ECO:0000313" key="6">
    <source>
        <dbReference type="EMBL" id="GGQ19787.1"/>
    </source>
</evidence>
<evidence type="ECO:0000256" key="2">
    <source>
        <dbReference type="ARBA" id="ARBA00022450"/>
    </source>
</evidence>
<dbReference type="InterPro" id="IPR036291">
    <property type="entry name" value="NAD(P)-bd_dom_sf"/>
</dbReference>
<feature type="region of interest" description="Disordered" evidence="4">
    <location>
        <begin position="997"/>
        <end position="1021"/>
    </location>
</feature>
<dbReference type="EMBL" id="BMQJ01000016">
    <property type="protein sequence ID" value="GGQ19787.1"/>
    <property type="molecule type" value="Genomic_DNA"/>
</dbReference>
<protein>
    <recommendedName>
        <fullName evidence="5">Carrier domain-containing protein</fullName>
    </recommendedName>
</protein>
<dbReference type="Pfam" id="PF00550">
    <property type="entry name" value="PP-binding"/>
    <property type="match status" value="1"/>
</dbReference>
<dbReference type="InterPro" id="IPR042099">
    <property type="entry name" value="ANL_N_sf"/>
</dbReference>
<dbReference type="PANTHER" id="PTHR22754:SF32">
    <property type="entry name" value="DISCO-INTERACTING PROTEIN 2"/>
    <property type="match status" value="1"/>
</dbReference>
<sequence>MNSRLNDLEPLLLGLDGVLDGVVLRRSRPDRPAEDDPGRPLGGGGSGPAAAGTAPALTVAYPVAAHDTDLGELRERVTEALAGHAAGAVATVPVRRVPRTGDGEPDLAALTRIPVPAAEALDAFAARWGVRAEPVPVGEEAPRVVLADDDAPARTTGTGTAPDTPDGVDGAARPSLAEGPPLERLAGDPETVTEAVVSAAERFPHLGVRAVTRDGDTFVGYPELLRRGRRILGGMRERGMRPGSPAILLVPNLTDYFPAVWACVLGGVTCVTVTAPPSFDDRHPVLDKLMHAWRALGRPPIITDDASADGVAGLAALYGEPELNWLSVAELEVSPESDDVHPARPSDVAIMALSSGSTGASKVIPVTHRAIVENALSARQVDLVRPGETSFNWLPFDHVAPLVMYLLRDVVLGCDGVHAPTGHIAEQPLRWLDVLSRYGVHHTWSANFAYRLVADALRDLRRDGGDPTGRWDLSSVRTMLNAGEQCLPAVMRDFLAQVAPLGIDERAVVHMWGMAETATGATCKFFAEPASVLRVAKSSLNGTLRLAGPGDAAADRLEFMSMGPAAPGASLRVADDEGRVLPEGVIGRFQVRSARVTPGYLDNPAANAEAFTADGWFDTGDLAFMLDGEVVISGRAKELIVINGEKYYCHEIEDVVGGLDGVAPGLVAACGVPDPATGSEVLAVFFVPRPTPGEEAADPGGRPPAAVVETVERVHRAVAERIRLTAAHALPITEAEFPRTTSGKIQRAALVRRMESGDFDETVRAIAAARGTAATVPDCLSRPVWRAAEPRPVAAPVADGVTVVFADDLGLAAALEPPGPVVVVRPGPRFSTLDDGGYTIDPASAVDWYALRDALRLRRTPPATLLYLWSYLPTPDPAGPRERVEEALRRCGRDLLTACRTFLSGGPGDPRLVTVSRGLRPVTGEEDLCYPAAQAALLGAVAGRENPASRACHVDLAGASPAEDARDLLAALSDHAAGQGEVAWRRGRPYTVQLEPLTGAGTDIGEGAGATGTGRATRAAGGRDAVRRGGRYLVTGGAGGVGAPLVASLADRYGARFLLVGRRDPERDAALRTVLSGLTAPGRDVRYRGVDVRDAEDLERAAAEAEAAWGGPLDGVLHLAGDYRFRPIAEEDPADWDPARQPKVTGLLNLADLVRRRPGARLVTFSSLLGHLASAGCAAYGAGNAFADAFTEHLVARAGVIAHSLAWGLWRGLGVNEDNPYEAAAVRRGVLSLPADQGHLLTRVLLRRPPGVLYAGLNPRAAEIRTRMSGTGPLERLSCPSPGLPGEPPVYTDPFGVTAEVVREENASPADGDGSLTPAESAAWETLRQTMTDFTGRPVQPGDRLYELGVSSIQLLQLRARLEAALGVDVPNAALFEQPTLFDLACSLTRRPSPSPA</sequence>